<evidence type="ECO:0000313" key="17">
    <source>
        <dbReference type="Proteomes" id="UP000010471"/>
    </source>
</evidence>
<dbReference type="NCBIfam" id="TIGR00229">
    <property type="entry name" value="sensory_box"/>
    <property type="match status" value="1"/>
</dbReference>
<dbReference type="Gene3D" id="3.30.70.1230">
    <property type="entry name" value="Nucleotide cyclase"/>
    <property type="match status" value="1"/>
</dbReference>
<evidence type="ECO:0000256" key="3">
    <source>
        <dbReference type="ARBA" id="ARBA00012438"/>
    </source>
</evidence>
<evidence type="ECO:0000259" key="15">
    <source>
        <dbReference type="PROSITE" id="PS50125"/>
    </source>
</evidence>
<sequence>MPAKILVVDDEPDLESLIRQKFRKKIRQNELQFVFAQNGVDAIEKLQTEPDIDMVLTDINMPQMDGLALLTRLSEQHPTIKTVILSAYGDIENIRKAMNLGAFDFLTKPIDFQDLEITTNKTLQHVEQMKQSLQKERLAQQAQAELLKNLQQEIAERQRAQEALRISERRLAQFLEALPVGIFVVDSSGQTYYANQTAQELLGKAIAPDATAEQLPVVYQAYVAGTQQIYPVDQQPIWRALKGERANVDNMELHQGDRIIPLEVWATPIFDETDQVVYAIAAFQDITQRKQAETERISFTQELEFKNTQLQRLDQIKDEFLANTSHELRTPLNGIIGIAESLLDGAAGELNDRQKANLSMVVSSGMRLANLVNDILDFAKLKNRDIELHLQPIDFRQITEIVLRVCRPLVTSKSLALNNEIPEELVAVEGDENRLQQIMYNLVGNAIKFTESGSVTVSAIALDSMVEVTVADTGIGISPDKFGDIFKSFEQVDASVSREYGGTGLGLSITKQLVELHGGTIHVESELSQGSRFIFTLPISKQPPNRTLDLSQALARMRENESPPPELLAPIVQSEGQLTILVVDDEAINLQVVANHLSLQNYGIVQASSGIEALEKIHNGLRPDLILLDIMMPKMSGYQVCQKIREQFPASEMPVVMLTAKNQVSNLVAGLDAGANDYLTKPILKNELLARIKTHINLSKINIAYGRFVPHEFLRFLGHKSIVDVRLGDQILKEMSVMFADIRDFTTLSEEMSPKENFDFINSYLSWVGPVIRQHNGFIDKYIGDAVMALFPETADQAVNAALDMQKQVLLYNIKRQKSGYPTLAIGIGLHRGSLMLGTIGEERRMESTVIADAVNLASRLEDLTKVYGASILISGPTLFSLEDPTLYHYRFIGQVQVKGKKERVSVFEIFETDPPQLQALKQQTKTLFEEAIILFNENKIAQAYQIFKQIHQINSQDKAASFYIKMCEQR</sequence>
<protein>
    <recommendedName>
        <fullName evidence="8">Circadian input-output histidine kinase CikA</fullName>
        <ecNumber evidence="3">2.7.13.3</ecNumber>
    </recommendedName>
</protein>
<dbReference type="PANTHER" id="PTHR43047">
    <property type="entry name" value="TWO-COMPONENT HISTIDINE PROTEIN KINASE"/>
    <property type="match status" value="1"/>
</dbReference>
<dbReference type="SUPFAM" id="SSF52172">
    <property type="entry name" value="CheY-like"/>
    <property type="match status" value="2"/>
</dbReference>
<evidence type="ECO:0000259" key="11">
    <source>
        <dbReference type="PROSITE" id="PS50109"/>
    </source>
</evidence>
<dbReference type="GO" id="GO:0004016">
    <property type="term" value="F:adenylate cyclase activity"/>
    <property type="evidence" value="ECO:0007669"/>
    <property type="project" value="UniProtKB-ARBA"/>
</dbReference>
<dbReference type="PROSITE" id="PS50109">
    <property type="entry name" value="HIS_KIN"/>
    <property type="match status" value="1"/>
</dbReference>
<dbReference type="SUPFAM" id="SSF55785">
    <property type="entry name" value="PYP-like sensor domain (PAS domain)"/>
    <property type="match status" value="1"/>
</dbReference>
<dbReference type="Pfam" id="PF00072">
    <property type="entry name" value="Response_reg"/>
    <property type="match status" value="2"/>
</dbReference>
<dbReference type="CDD" id="cd00082">
    <property type="entry name" value="HisKA"/>
    <property type="match status" value="1"/>
</dbReference>
<evidence type="ECO:0000259" key="12">
    <source>
        <dbReference type="PROSITE" id="PS50110"/>
    </source>
</evidence>
<dbReference type="Pfam" id="PF00512">
    <property type="entry name" value="HisKA"/>
    <property type="match status" value="1"/>
</dbReference>
<dbReference type="PROSITE" id="PS50125">
    <property type="entry name" value="GUANYLATE_CYCLASE_2"/>
    <property type="match status" value="1"/>
</dbReference>
<evidence type="ECO:0000259" key="13">
    <source>
        <dbReference type="PROSITE" id="PS50112"/>
    </source>
</evidence>
<dbReference type="InterPro" id="IPR035965">
    <property type="entry name" value="PAS-like_dom_sf"/>
</dbReference>
<dbReference type="SMART" id="SM00044">
    <property type="entry name" value="CYCc"/>
    <property type="match status" value="1"/>
</dbReference>
<dbReference type="EC" id="2.7.13.3" evidence="3"/>
<dbReference type="InterPro" id="IPR013767">
    <property type="entry name" value="PAS_fold"/>
</dbReference>
<name>K9WBM8_9CYAN</name>
<feature type="coiled-coil region" evidence="10">
    <location>
        <begin position="123"/>
        <end position="177"/>
    </location>
</feature>
<dbReference type="eggNOG" id="COG4753">
    <property type="taxonomic scope" value="Bacteria"/>
</dbReference>
<dbReference type="InterPro" id="IPR036890">
    <property type="entry name" value="HATPase_C_sf"/>
</dbReference>
<dbReference type="Gene3D" id="3.30.450.20">
    <property type="entry name" value="PAS domain"/>
    <property type="match status" value="1"/>
</dbReference>
<dbReference type="eggNOG" id="COG2114">
    <property type="taxonomic scope" value="Bacteria"/>
</dbReference>
<dbReference type="InterPro" id="IPR003661">
    <property type="entry name" value="HisK_dim/P_dom"/>
</dbReference>
<evidence type="ECO:0000256" key="8">
    <source>
        <dbReference type="ARBA" id="ARBA00074306"/>
    </source>
</evidence>
<keyword evidence="5" id="KW-0808">Transferase</keyword>
<dbReference type="PROSITE" id="PS50110">
    <property type="entry name" value="RESPONSE_REGULATORY"/>
    <property type="match status" value="2"/>
</dbReference>
<dbReference type="SMART" id="SM00091">
    <property type="entry name" value="PAS"/>
    <property type="match status" value="1"/>
</dbReference>
<dbReference type="AlphaFoldDB" id="K9WBM8"/>
<dbReference type="PANTHER" id="PTHR43047:SF72">
    <property type="entry name" value="OSMOSENSING HISTIDINE PROTEIN KINASE SLN1"/>
    <property type="match status" value="1"/>
</dbReference>
<dbReference type="eggNOG" id="COG5002">
    <property type="taxonomic scope" value="Bacteria"/>
</dbReference>
<dbReference type="CDD" id="cd00130">
    <property type="entry name" value="PAS"/>
    <property type="match status" value="1"/>
</dbReference>
<dbReference type="Gene3D" id="1.10.287.130">
    <property type="match status" value="1"/>
</dbReference>
<evidence type="ECO:0000256" key="10">
    <source>
        <dbReference type="SAM" id="Coils"/>
    </source>
</evidence>
<dbReference type="Proteomes" id="UP000010471">
    <property type="component" value="Chromosome"/>
</dbReference>
<dbReference type="KEGG" id="mic:Mic7113_1033"/>
<evidence type="ECO:0000313" key="16">
    <source>
        <dbReference type="EMBL" id="AFZ16927.1"/>
    </source>
</evidence>
<dbReference type="Gene3D" id="3.40.50.2300">
    <property type="match status" value="2"/>
</dbReference>
<comment type="similarity">
    <text evidence="2">In the N-terminal section; belongs to the phytochrome family.</text>
</comment>
<feature type="domain" description="Histidine kinase" evidence="11">
    <location>
        <begin position="323"/>
        <end position="541"/>
    </location>
</feature>
<feature type="modified residue" description="4-aspartylphosphate" evidence="9">
    <location>
        <position position="58"/>
    </location>
</feature>
<evidence type="ECO:0000256" key="2">
    <source>
        <dbReference type="ARBA" id="ARBA00006402"/>
    </source>
</evidence>
<dbReference type="InterPro" id="IPR001610">
    <property type="entry name" value="PAC"/>
</dbReference>
<gene>
    <name evidence="16" type="ORF">Mic7113_1033</name>
</gene>
<dbReference type="Pfam" id="PF00211">
    <property type="entry name" value="Guanylate_cyc"/>
    <property type="match status" value="1"/>
</dbReference>
<dbReference type="STRING" id="1173027.Mic7113_1033"/>
<organism evidence="16 17">
    <name type="scientific">Allocoleopsis franciscana PCC 7113</name>
    <dbReference type="NCBI Taxonomy" id="1173027"/>
    <lineage>
        <taxon>Bacteria</taxon>
        <taxon>Bacillati</taxon>
        <taxon>Cyanobacteriota</taxon>
        <taxon>Cyanophyceae</taxon>
        <taxon>Coleofasciculales</taxon>
        <taxon>Coleofasciculaceae</taxon>
        <taxon>Allocoleopsis</taxon>
        <taxon>Allocoleopsis franciscana</taxon>
    </lineage>
</organism>
<comment type="catalytic activity">
    <reaction evidence="1">
        <text>ATP + protein L-histidine = ADP + protein N-phospho-L-histidine.</text>
        <dbReference type="EC" id="2.7.13.3"/>
    </reaction>
</comment>
<keyword evidence="6" id="KW-0418">Kinase</keyword>
<dbReference type="GO" id="GO:0009927">
    <property type="term" value="F:histidine phosphotransfer kinase activity"/>
    <property type="evidence" value="ECO:0007669"/>
    <property type="project" value="TreeGrafter"/>
</dbReference>
<evidence type="ECO:0000256" key="4">
    <source>
        <dbReference type="ARBA" id="ARBA00022553"/>
    </source>
</evidence>
<reference evidence="16 17" key="1">
    <citation type="submission" date="2012-06" db="EMBL/GenBank/DDBJ databases">
        <title>Finished chromosome of genome of Microcoleus sp. PCC 7113.</title>
        <authorList>
            <consortium name="US DOE Joint Genome Institute"/>
            <person name="Gugger M."/>
            <person name="Coursin T."/>
            <person name="Rippka R."/>
            <person name="Tandeau De Marsac N."/>
            <person name="Huntemann M."/>
            <person name="Wei C.-L."/>
            <person name="Han J."/>
            <person name="Detter J.C."/>
            <person name="Han C."/>
            <person name="Tapia R."/>
            <person name="Chen A."/>
            <person name="Kyrpides N."/>
            <person name="Mavromatis K."/>
            <person name="Markowitz V."/>
            <person name="Szeto E."/>
            <person name="Ivanova N."/>
            <person name="Pagani I."/>
            <person name="Pati A."/>
            <person name="Goodwin L."/>
            <person name="Nordberg H.P."/>
            <person name="Cantor M.N."/>
            <person name="Hua S.X."/>
            <person name="Woyke T."/>
            <person name="Kerfeld C.A."/>
        </authorList>
    </citation>
    <scope>NUCLEOTIDE SEQUENCE [LARGE SCALE GENOMIC DNA]</scope>
    <source>
        <strain evidence="16 17">PCC 7113</strain>
    </source>
</reference>
<dbReference type="GO" id="GO:0005886">
    <property type="term" value="C:plasma membrane"/>
    <property type="evidence" value="ECO:0007669"/>
    <property type="project" value="TreeGrafter"/>
</dbReference>
<evidence type="ECO:0000259" key="14">
    <source>
        <dbReference type="PROSITE" id="PS50113"/>
    </source>
</evidence>
<dbReference type="SUPFAM" id="SSF55874">
    <property type="entry name" value="ATPase domain of HSP90 chaperone/DNA topoisomerase II/histidine kinase"/>
    <property type="match status" value="1"/>
</dbReference>
<dbReference type="eggNOG" id="COG0745">
    <property type="taxonomic scope" value="Bacteria"/>
</dbReference>
<dbReference type="InterPro" id="IPR000014">
    <property type="entry name" value="PAS"/>
</dbReference>
<dbReference type="PRINTS" id="PR00344">
    <property type="entry name" value="BCTRLSENSOR"/>
</dbReference>
<feature type="modified residue" description="4-aspartylphosphate" evidence="9">
    <location>
        <position position="629"/>
    </location>
</feature>
<dbReference type="InterPro" id="IPR036097">
    <property type="entry name" value="HisK_dim/P_sf"/>
</dbReference>
<dbReference type="InterPro" id="IPR005467">
    <property type="entry name" value="His_kinase_dom"/>
</dbReference>
<dbReference type="PATRIC" id="fig|1173027.3.peg.1137"/>
<dbReference type="GO" id="GO:0000155">
    <property type="term" value="F:phosphorelay sensor kinase activity"/>
    <property type="evidence" value="ECO:0007669"/>
    <property type="project" value="InterPro"/>
</dbReference>
<evidence type="ECO:0000256" key="9">
    <source>
        <dbReference type="PROSITE-ProRule" id="PRU00169"/>
    </source>
</evidence>
<dbReference type="Pfam" id="PF02518">
    <property type="entry name" value="HATPase_c"/>
    <property type="match status" value="1"/>
</dbReference>
<dbReference type="InterPro" id="IPR001054">
    <property type="entry name" value="A/G_cyclase"/>
</dbReference>
<dbReference type="CDD" id="cd07302">
    <property type="entry name" value="CHD"/>
    <property type="match status" value="1"/>
</dbReference>
<feature type="domain" description="PAS" evidence="13">
    <location>
        <begin position="167"/>
        <end position="203"/>
    </location>
</feature>
<dbReference type="CDD" id="cd16922">
    <property type="entry name" value="HATPase_EvgS-ArcB-TorS-like"/>
    <property type="match status" value="1"/>
</dbReference>
<feature type="domain" description="Guanylate cyclase" evidence="15">
    <location>
        <begin position="736"/>
        <end position="862"/>
    </location>
</feature>
<dbReference type="SUPFAM" id="SSF55073">
    <property type="entry name" value="Nucleotide cyclase"/>
    <property type="match status" value="1"/>
</dbReference>
<dbReference type="PROSITE" id="PS50113">
    <property type="entry name" value="PAC"/>
    <property type="match status" value="1"/>
</dbReference>
<dbReference type="SUPFAM" id="SSF47384">
    <property type="entry name" value="Homodimeric domain of signal transducing histidine kinase"/>
    <property type="match status" value="1"/>
</dbReference>
<dbReference type="SMART" id="SM00448">
    <property type="entry name" value="REC"/>
    <property type="match status" value="2"/>
</dbReference>
<dbReference type="FunFam" id="3.30.565.10:FF:000010">
    <property type="entry name" value="Sensor histidine kinase RcsC"/>
    <property type="match status" value="1"/>
</dbReference>
<dbReference type="Gene3D" id="3.30.565.10">
    <property type="entry name" value="Histidine kinase-like ATPase, C-terminal domain"/>
    <property type="match status" value="1"/>
</dbReference>
<dbReference type="InterPro" id="IPR029787">
    <property type="entry name" value="Nucleotide_cyclase"/>
</dbReference>
<feature type="domain" description="Response regulatory" evidence="12">
    <location>
        <begin position="579"/>
        <end position="696"/>
    </location>
</feature>
<accession>K9WBM8</accession>
<dbReference type="Pfam" id="PF00989">
    <property type="entry name" value="PAS"/>
    <property type="match status" value="1"/>
</dbReference>
<evidence type="ECO:0000256" key="1">
    <source>
        <dbReference type="ARBA" id="ARBA00000085"/>
    </source>
</evidence>
<keyword evidence="10" id="KW-0175">Coiled coil</keyword>
<dbReference type="PROSITE" id="PS50112">
    <property type="entry name" value="PAS"/>
    <property type="match status" value="1"/>
</dbReference>
<dbReference type="OrthoDB" id="9809348at2"/>
<dbReference type="InterPro" id="IPR001789">
    <property type="entry name" value="Sig_transdc_resp-reg_receiver"/>
</dbReference>
<dbReference type="InterPro" id="IPR003594">
    <property type="entry name" value="HATPase_dom"/>
</dbReference>
<keyword evidence="4 9" id="KW-0597">Phosphoprotein</keyword>
<evidence type="ECO:0000256" key="7">
    <source>
        <dbReference type="ARBA" id="ARBA00023012"/>
    </source>
</evidence>
<proteinExistence type="inferred from homology"/>
<dbReference type="EMBL" id="CP003630">
    <property type="protein sequence ID" value="AFZ16927.1"/>
    <property type="molecule type" value="Genomic_DNA"/>
</dbReference>
<dbReference type="RefSeq" id="WP_015181087.1">
    <property type="nucleotide sequence ID" value="NC_019738.1"/>
</dbReference>
<evidence type="ECO:0000256" key="6">
    <source>
        <dbReference type="ARBA" id="ARBA00022777"/>
    </source>
</evidence>
<dbReference type="SMART" id="SM00388">
    <property type="entry name" value="HisKA"/>
    <property type="match status" value="1"/>
</dbReference>
<dbReference type="HOGENOM" id="CLU_000445_114_26_3"/>
<keyword evidence="17" id="KW-1185">Reference proteome</keyword>
<keyword evidence="7" id="KW-0902">Two-component regulatory system</keyword>
<dbReference type="InterPro" id="IPR004358">
    <property type="entry name" value="Sig_transdc_His_kin-like_C"/>
</dbReference>
<dbReference type="CDD" id="cd17536">
    <property type="entry name" value="REC_YesN-like"/>
    <property type="match status" value="1"/>
</dbReference>
<dbReference type="GO" id="GO:0009190">
    <property type="term" value="P:cyclic nucleotide biosynthetic process"/>
    <property type="evidence" value="ECO:0007669"/>
    <property type="project" value="InterPro"/>
</dbReference>
<feature type="domain" description="Response regulatory" evidence="12">
    <location>
        <begin position="4"/>
        <end position="123"/>
    </location>
</feature>
<dbReference type="SMART" id="SM00387">
    <property type="entry name" value="HATPase_c"/>
    <property type="match status" value="1"/>
</dbReference>
<dbReference type="InterPro" id="IPR000700">
    <property type="entry name" value="PAS-assoc_C"/>
</dbReference>
<dbReference type="SMART" id="SM00086">
    <property type="entry name" value="PAC"/>
    <property type="match status" value="1"/>
</dbReference>
<feature type="domain" description="PAC" evidence="14">
    <location>
        <begin position="246"/>
        <end position="298"/>
    </location>
</feature>
<dbReference type="GO" id="GO:0006355">
    <property type="term" value="P:regulation of DNA-templated transcription"/>
    <property type="evidence" value="ECO:0007669"/>
    <property type="project" value="InterPro"/>
</dbReference>
<dbReference type="InterPro" id="IPR011006">
    <property type="entry name" value="CheY-like_superfamily"/>
</dbReference>
<evidence type="ECO:0000256" key="5">
    <source>
        <dbReference type="ARBA" id="ARBA00022679"/>
    </source>
</evidence>